<dbReference type="GO" id="GO:0046872">
    <property type="term" value="F:metal ion binding"/>
    <property type="evidence" value="ECO:0007669"/>
    <property type="project" value="InterPro"/>
</dbReference>
<dbReference type="PATRIC" id="fig|1179773.3.peg.5168"/>
<keyword evidence="2 4" id="KW-0547">Nucleotide-binding</keyword>
<keyword evidence="3 4" id="KW-0067">ATP-binding</keyword>
<dbReference type="Pfam" id="PF18603">
    <property type="entry name" value="LAL_C2"/>
    <property type="match status" value="1"/>
</dbReference>
<evidence type="ECO:0000256" key="4">
    <source>
        <dbReference type="PROSITE-ProRule" id="PRU00409"/>
    </source>
</evidence>
<protein>
    <recommendedName>
        <fullName evidence="6">ATP-grasp domain-containing protein</fullName>
    </recommendedName>
</protein>
<dbReference type="SUPFAM" id="SSF56059">
    <property type="entry name" value="Glutathione synthetase ATP-binding domain-like"/>
    <property type="match status" value="1"/>
</dbReference>
<dbReference type="STRING" id="1179773.BN6_51420"/>
<reference evidence="7 8" key="1">
    <citation type="journal article" date="2012" name="BMC Genomics">
        <title>Complete genome sequence of Saccharothrix espanaensis DSM 44229T and comparison to the other completely sequenced Pseudonocardiaceae.</title>
        <authorList>
            <person name="Strobel T."/>
            <person name="Al-Dilaimi A."/>
            <person name="Blom J."/>
            <person name="Gessner A."/>
            <person name="Kalinowski J."/>
            <person name="Luzhetska M."/>
            <person name="Puhler A."/>
            <person name="Szczepanowski R."/>
            <person name="Bechthold A."/>
            <person name="Ruckert C."/>
        </authorList>
    </citation>
    <scope>NUCLEOTIDE SEQUENCE [LARGE SCALE GENOMIC DNA]</scope>
    <source>
        <strain evidence="8">ATCC 51144 / DSM 44229 / JCM 9112 / NBRC 15066 / NRRL 15764</strain>
    </source>
</reference>
<dbReference type="eggNOG" id="COG2232">
    <property type="taxonomic scope" value="Bacteria"/>
</dbReference>
<evidence type="ECO:0000256" key="2">
    <source>
        <dbReference type="ARBA" id="ARBA00022741"/>
    </source>
</evidence>
<organism evidence="7 8">
    <name type="scientific">Saccharothrix espanaensis (strain ATCC 51144 / DSM 44229 / JCM 9112 / NBRC 15066 / NRRL 15764)</name>
    <dbReference type="NCBI Taxonomy" id="1179773"/>
    <lineage>
        <taxon>Bacteria</taxon>
        <taxon>Bacillati</taxon>
        <taxon>Actinomycetota</taxon>
        <taxon>Actinomycetes</taxon>
        <taxon>Pseudonocardiales</taxon>
        <taxon>Pseudonocardiaceae</taxon>
        <taxon>Saccharothrix</taxon>
    </lineage>
</organism>
<dbReference type="KEGG" id="sesp:BN6_51420"/>
<dbReference type="Gene3D" id="3.40.50.20">
    <property type="match status" value="1"/>
</dbReference>
<gene>
    <name evidence="7" type="ordered locus">BN6_51420</name>
</gene>
<dbReference type="InterPro" id="IPR052032">
    <property type="entry name" value="ATP-dep_AA_Ligase"/>
</dbReference>
<dbReference type="AlphaFoldDB" id="K0K731"/>
<accession>K0K731</accession>
<evidence type="ECO:0000313" key="7">
    <source>
        <dbReference type="EMBL" id="CCH32408.1"/>
    </source>
</evidence>
<proteinExistence type="predicted"/>
<dbReference type="Pfam" id="PF18130">
    <property type="entry name" value="ATPgrasp_N"/>
    <property type="match status" value="1"/>
</dbReference>
<evidence type="ECO:0000256" key="5">
    <source>
        <dbReference type="SAM" id="MobiDB-lite"/>
    </source>
</evidence>
<evidence type="ECO:0000256" key="3">
    <source>
        <dbReference type="ARBA" id="ARBA00022840"/>
    </source>
</evidence>
<feature type="compositionally biased region" description="Low complexity" evidence="5">
    <location>
        <begin position="8"/>
        <end position="21"/>
    </location>
</feature>
<dbReference type="EMBL" id="HE804045">
    <property type="protein sequence ID" value="CCH32408.1"/>
    <property type="molecule type" value="Genomic_DNA"/>
</dbReference>
<dbReference type="GO" id="GO:0016874">
    <property type="term" value="F:ligase activity"/>
    <property type="evidence" value="ECO:0007669"/>
    <property type="project" value="UniProtKB-KW"/>
</dbReference>
<feature type="domain" description="ATP-grasp" evidence="6">
    <location>
        <begin position="116"/>
        <end position="325"/>
    </location>
</feature>
<dbReference type="Gene3D" id="3.30.470.20">
    <property type="entry name" value="ATP-grasp fold, B domain"/>
    <property type="match status" value="1"/>
</dbReference>
<name>K0K731_SACES</name>
<dbReference type="InterPro" id="IPR040570">
    <property type="entry name" value="LAL_C2"/>
</dbReference>
<dbReference type="InterPro" id="IPR041472">
    <property type="entry name" value="BL00235/CARNS1_N"/>
</dbReference>
<dbReference type="InterPro" id="IPR011761">
    <property type="entry name" value="ATP-grasp"/>
</dbReference>
<dbReference type="PANTHER" id="PTHR43585">
    <property type="entry name" value="FUMIPYRROLE BIOSYNTHESIS PROTEIN C"/>
    <property type="match status" value="1"/>
</dbReference>
<dbReference type="PROSITE" id="PS50975">
    <property type="entry name" value="ATP_GRASP"/>
    <property type="match status" value="1"/>
</dbReference>
<dbReference type="PANTHER" id="PTHR43585:SF2">
    <property type="entry name" value="ATP-GRASP ENZYME FSQD"/>
    <property type="match status" value="1"/>
</dbReference>
<dbReference type="GO" id="GO:0005524">
    <property type="term" value="F:ATP binding"/>
    <property type="evidence" value="ECO:0007669"/>
    <property type="project" value="UniProtKB-UniRule"/>
</dbReference>
<keyword evidence="1" id="KW-0436">Ligase</keyword>
<keyword evidence="8" id="KW-1185">Reference proteome</keyword>
<dbReference type="HOGENOM" id="CLU_029016_6_0_11"/>
<dbReference type="Proteomes" id="UP000006281">
    <property type="component" value="Chromosome"/>
</dbReference>
<feature type="region of interest" description="Disordered" evidence="5">
    <location>
        <begin position="1"/>
        <end position="26"/>
    </location>
</feature>
<evidence type="ECO:0000313" key="8">
    <source>
        <dbReference type="Proteomes" id="UP000006281"/>
    </source>
</evidence>
<evidence type="ECO:0000256" key="1">
    <source>
        <dbReference type="ARBA" id="ARBA00022598"/>
    </source>
</evidence>
<sequence length="431" mass="45010">MGRDRLGAPVVRTGRARTTTPPGLPEGPRTVTVVLLEALTFGLGRIADAARDAGHDLVLLTGDRSTYTHELARCGDGVRVVDVDTTDVTACEKALRDLPDVAALISSTDTWAIPGAELAHRLGVPGPSPDAVRVLRDKAAVRARLHERGLSRSGPLDPTTAADFPLVLKDSAGTSSRAVWLARTSAERDAALREAAGTALKGRLVAEPYFEGPLYSAETITWRGETRLLGVLSRVLSPEPAHREEASAFPVAFPADDLAALDGWIGRVLDAAGHERGFAHTEFVLTTTGPEVVEVNARIGGALVGEALCRALGTNVYDSMVQVALGARPDLLDGGPGRGAATAFVALYPRAAGVLAGWDGLDRLADLPGDVEWYPTASPGDLIEHLADQRSCTGIVLAGGPTAELALHRAQAAAGRVVPVVRAPRPSAVPA</sequence>
<evidence type="ECO:0000259" key="6">
    <source>
        <dbReference type="PROSITE" id="PS50975"/>
    </source>
</evidence>